<dbReference type="HAMAP" id="MF_01527_B">
    <property type="entry name" value="GTP_cyclohydrol_B"/>
    <property type="match status" value="1"/>
</dbReference>
<evidence type="ECO:0000256" key="2">
    <source>
        <dbReference type="HAMAP-Rule" id="MF_01527"/>
    </source>
</evidence>
<dbReference type="PANTHER" id="PTHR36445:SF1">
    <property type="entry name" value="GTP CYCLOHYDROLASE MPTA"/>
    <property type="match status" value="1"/>
</dbReference>
<comment type="similarity">
    <text evidence="2">Belongs to the GTP cyclohydrolase IV family.</text>
</comment>
<dbReference type="Gene3D" id="3.10.270.10">
    <property type="entry name" value="Urate Oxidase"/>
    <property type="match status" value="1"/>
</dbReference>
<keyword evidence="1 2" id="KW-0378">Hydrolase</keyword>
<dbReference type="EC" id="3.5.4.16" evidence="2"/>
<dbReference type="EMBL" id="CP124755">
    <property type="protein sequence ID" value="WGZ90612.1"/>
    <property type="molecule type" value="Genomic_DNA"/>
</dbReference>
<evidence type="ECO:0000256" key="1">
    <source>
        <dbReference type="ARBA" id="ARBA00022801"/>
    </source>
</evidence>
<protein>
    <recommendedName>
        <fullName evidence="2">GTP cyclohydrolase FolE2</fullName>
        <ecNumber evidence="2">3.5.4.16</ecNumber>
    </recommendedName>
</protein>
<gene>
    <name evidence="2 3" type="primary">folE2</name>
    <name evidence="3" type="ORF">QJT80_14145</name>
</gene>
<comment type="catalytic activity">
    <reaction evidence="2">
        <text>GTP + H2O = 7,8-dihydroneopterin 3'-triphosphate + formate + H(+)</text>
        <dbReference type="Rhea" id="RHEA:17473"/>
        <dbReference type="ChEBI" id="CHEBI:15377"/>
        <dbReference type="ChEBI" id="CHEBI:15378"/>
        <dbReference type="ChEBI" id="CHEBI:15740"/>
        <dbReference type="ChEBI" id="CHEBI:37565"/>
        <dbReference type="ChEBI" id="CHEBI:58462"/>
        <dbReference type="EC" id="3.5.4.16"/>
    </reaction>
</comment>
<dbReference type="InterPro" id="IPR003801">
    <property type="entry name" value="GTP_cyclohydrolase_FolE2/MptA"/>
</dbReference>
<proteinExistence type="inferred from homology"/>
<dbReference type="Proteomes" id="UP001300672">
    <property type="component" value="Chromosome"/>
</dbReference>
<accession>A0AA95H443</accession>
<evidence type="ECO:0000313" key="3">
    <source>
        <dbReference type="EMBL" id="WGZ90612.1"/>
    </source>
</evidence>
<name>A0AA95H443_9GAMM</name>
<sequence length="329" mass="36487">MSAINACQALPCAVMPDVANQPLSAPQGTLNWVGMSQIELPIFVANPTGEQAQVLARVQAYVNLIDPTSKGIHMSRLYLALDNSLAMHNLSPDTIRHTITQFVESHGELSNAAYLECRFDYYERRNSLLSANSGWKNYPVRVAATLKQGQIDYELMLEVPYSSTCPCSAALARQLIQEGFKETFGSETQLVDSQAVYDWLGTTQGIRATPHSQRSIAQIRVKLANVSGNSFPITALIDQVESALKTPVQATVKREDEQEFARLNAANLMFCEDAARRLKQSLSEADEVADFWVRVNHMESLHAHDAVAIAIKGVENGYRDDPYEYVHPN</sequence>
<dbReference type="GO" id="GO:0003934">
    <property type="term" value="F:GTP cyclohydrolase I activity"/>
    <property type="evidence" value="ECO:0007669"/>
    <property type="project" value="UniProtKB-UniRule"/>
</dbReference>
<dbReference type="NCBIfam" id="NF010200">
    <property type="entry name" value="PRK13674.1-1"/>
    <property type="match status" value="1"/>
</dbReference>
<organism evidence="3">
    <name type="scientific">Candidatus Thiocaldithrix dubininis</name>
    <dbReference type="NCBI Taxonomy" id="3080823"/>
    <lineage>
        <taxon>Bacteria</taxon>
        <taxon>Pseudomonadati</taxon>
        <taxon>Pseudomonadota</taxon>
        <taxon>Gammaproteobacteria</taxon>
        <taxon>Thiotrichales</taxon>
        <taxon>Thiotrichaceae</taxon>
        <taxon>Candidatus Thiocaldithrix</taxon>
    </lineage>
</organism>
<reference evidence="3" key="2">
    <citation type="submission" date="2023-04" db="EMBL/GenBank/DDBJ databases">
        <authorList>
            <person name="Beletskiy A.V."/>
            <person name="Mardanov A.V."/>
            <person name="Ravin N.V."/>
        </authorList>
    </citation>
    <scope>NUCLEOTIDE SEQUENCE</scope>
    <source>
        <strain evidence="3">GKL-01</strain>
    </source>
</reference>
<dbReference type="AlphaFoldDB" id="A0AA95H443"/>
<dbReference type="KEGG" id="tdu:QJT80_14145"/>
<feature type="site" description="May be catalytically important" evidence="2">
    <location>
        <position position="165"/>
    </location>
</feature>
<comment type="function">
    <text evidence="2">Converts GTP to 7,8-dihydroneopterin triphosphate.</text>
</comment>
<dbReference type="PANTHER" id="PTHR36445">
    <property type="entry name" value="GTP CYCLOHYDROLASE MPTA"/>
    <property type="match status" value="1"/>
</dbReference>
<reference evidence="3" key="1">
    <citation type="journal article" date="2023" name="Int. J. Mol. Sci.">
        <title>Metagenomics Revealed a New Genus 'Candidatus Thiocaldithrix dubininis' gen. nov., sp. nov. and a New Species 'Candidatus Thiothrix putei' sp. nov. in the Family Thiotrichaceae, Some Members of Which Have Traits of Both Na+- and H+-Motive Energetics.</title>
        <authorList>
            <person name="Ravin N.V."/>
            <person name="Muntyan M.S."/>
            <person name="Smolyakov D.D."/>
            <person name="Rudenko T.S."/>
            <person name="Beletsky A.V."/>
            <person name="Mardanov A.V."/>
            <person name="Grabovich M.Y."/>
        </authorList>
    </citation>
    <scope>NUCLEOTIDE SEQUENCE</scope>
    <source>
        <strain evidence="3">GKL-01</strain>
    </source>
</reference>
<dbReference type="InterPro" id="IPR022838">
    <property type="entry name" value="GTP_cyclohydrolase_FolE2"/>
</dbReference>
<dbReference type="Pfam" id="PF02649">
    <property type="entry name" value="GCHY-1"/>
    <property type="match status" value="1"/>
</dbReference>
<dbReference type="GO" id="GO:0046654">
    <property type="term" value="P:tetrahydrofolate biosynthetic process"/>
    <property type="evidence" value="ECO:0007669"/>
    <property type="project" value="UniProtKB-UniRule"/>
</dbReference>
<comment type="pathway">
    <text evidence="2">Cofactor biosynthesis; 7,8-dihydroneopterin triphosphate biosynthesis; 7,8-dihydroneopterin triphosphate from GTP: step 1/1.</text>
</comment>